<dbReference type="Proteomes" id="UP000553059">
    <property type="component" value="Unassembled WGS sequence"/>
</dbReference>
<dbReference type="InterPro" id="IPR051922">
    <property type="entry name" value="Bact_Sporulation_Assoc"/>
</dbReference>
<name>A0A7C6Z4Q1_9FIRM</name>
<dbReference type="InterPro" id="IPR032675">
    <property type="entry name" value="LRR_dom_sf"/>
</dbReference>
<feature type="chain" id="PRO_5028159244" description="Bacterial Ig-like domain-containing protein" evidence="1">
    <location>
        <begin position="25"/>
        <end position="627"/>
    </location>
</feature>
<dbReference type="PANTHER" id="PTHR30032:SF8">
    <property type="entry name" value="GERMINATION-SPECIFIC N-ACETYLMURAMOYL-L-ALANINE AMIDASE"/>
    <property type="match status" value="1"/>
</dbReference>
<feature type="signal peptide" evidence="1">
    <location>
        <begin position="1"/>
        <end position="24"/>
    </location>
</feature>
<dbReference type="InterPro" id="IPR007253">
    <property type="entry name" value="Cell_wall-bd_2"/>
</dbReference>
<dbReference type="EMBL" id="DUTF01000222">
    <property type="protein sequence ID" value="HHY26986.1"/>
    <property type="molecule type" value="Genomic_DNA"/>
</dbReference>
<protein>
    <recommendedName>
        <fullName evidence="2">Bacterial Ig-like domain-containing protein</fullName>
    </recommendedName>
</protein>
<reference evidence="3 4" key="1">
    <citation type="journal article" date="2020" name="Biotechnol. Biofuels">
        <title>New insights from the biogas microbiome by comprehensive genome-resolved metagenomics of nearly 1600 species originating from multiple anaerobic digesters.</title>
        <authorList>
            <person name="Campanaro S."/>
            <person name="Treu L."/>
            <person name="Rodriguez-R L.M."/>
            <person name="Kovalovszki A."/>
            <person name="Ziels R.M."/>
            <person name="Maus I."/>
            <person name="Zhu X."/>
            <person name="Kougias P.G."/>
            <person name="Basile A."/>
            <person name="Luo G."/>
            <person name="Schluter A."/>
            <person name="Konstantinidis K.T."/>
            <person name="Angelidaki I."/>
        </authorList>
    </citation>
    <scope>NUCLEOTIDE SEQUENCE [LARGE SCALE GENOMIC DNA]</scope>
    <source>
        <strain evidence="3">AS05jafATM_4</strain>
    </source>
</reference>
<organism evidence="3 4">
    <name type="scientific">Desulfitobacterium dehalogenans</name>
    <dbReference type="NCBI Taxonomy" id="36854"/>
    <lineage>
        <taxon>Bacteria</taxon>
        <taxon>Bacillati</taxon>
        <taxon>Bacillota</taxon>
        <taxon>Clostridia</taxon>
        <taxon>Eubacteriales</taxon>
        <taxon>Desulfitobacteriaceae</taxon>
        <taxon>Desulfitobacterium</taxon>
    </lineage>
</organism>
<proteinExistence type="predicted"/>
<gene>
    <name evidence="3" type="ORF">GX523_09645</name>
</gene>
<dbReference type="Pfam" id="PF07532">
    <property type="entry name" value="Big_4"/>
    <property type="match status" value="2"/>
</dbReference>
<comment type="caution">
    <text evidence="3">The sequence shown here is derived from an EMBL/GenBank/DDBJ whole genome shotgun (WGS) entry which is preliminary data.</text>
</comment>
<evidence type="ECO:0000313" key="4">
    <source>
        <dbReference type="Proteomes" id="UP000553059"/>
    </source>
</evidence>
<dbReference type="InterPro" id="IPR001611">
    <property type="entry name" value="Leu-rich_rpt"/>
</dbReference>
<accession>A0A7C6Z4Q1</accession>
<evidence type="ECO:0000256" key="1">
    <source>
        <dbReference type="SAM" id="SignalP"/>
    </source>
</evidence>
<dbReference type="InterPro" id="IPR011081">
    <property type="entry name" value="Big_4"/>
</dbReference>
<dbReference type="Gene3D" id="3.40.50.12090">
    <property type="match status" value="1"/>
</dbReference>
<dbReference type="SMART" id="SM00365">
    <property type="entry name" value="LRR_SD22"/>
    <property type="match status" value="3"/>
</dbReference>
<dbReference type="PANTHER" id="PTHR30032">
    <property type="entry name" value="N-ACETYLMURAMOYL-L-ALANINE AMIDASE-RELATED"/>
    <property type="match status" value="1"/>
</dbReference>
<dbReference type="AlphaFoldDB" id="A0A7C6Z4Q1"/>
<evidence type="ECO:0000259" key="2">
    <source>
        <dbReference type="Pfam" id="PF07532"/>
    </source>
</evidence>
<evidence type="ECO:0000313" key="3">
    <source>
        <dbReference type="EMBL" id="HHY26986.1"/>
    </source>
</evidence>
<dbReference type="SUPFAM" id="SSF52058">
    <property type="entry name" value="L domain-like"/>
    <property type="match status" value="1"/>
</dbReference>
<dbReference type="Pfam" id="PF13855">
    <property type="entry name" value="LRR_8"/>
    <property type="match status" value="1"/>
</dbReference>
<dbReference type="Gene3D" id="3.80.10.10">
    <property type="entry name" value="Ribonuclease Inhibitor"/>
    <property type="match status" value="1"/>
</dbReference>
<keyword evidence="1" id="KW-0732">Signal</keyword>
<dbReference type="Pfam" id="PF04122">
    <property type="entry name" value="CW_binding_2"/>
    <property type="match status" value="3"/>
</dbReference>
<sequence>MKRIFIMAAVAIMLLLNFSPSADAETITTRLSGADRYLTAIEVSKDGWPTGADTVILTTGENYPDALSAAPLAGKHDAPILLVSSKGMSPETLSEVKRLKAKKAYIVGGTGVIPASVESQLSTNKISVTRIAGKDRYDTSMAVARSVGMSKGIFITSGHSFADALSVAPIAAAEGMPIITVPKDDLTTSQQSYFARAKEVRTIIVGSKGEIPDKIRGRFSSAENIEGADPYTRNITLLQSFGDSLNQSTIFVATGQAYPDALSAGAYAQKEKNPVILIQGSNIPLSVERYLSMNAVSEIKVLGGEGVISASAASRLASLTPMITEVKSLSVTVQENQNYELPRMVEGKTDKGNWVQVPVDWNLDNVSTKEAGTYYYSGKVAGFTGSVELALTVESAPTSADSLSAEIILGNNYTLPERVTVTFSDKSTKEMPVKWSSTPTVSNLNKVGSYAFQGEVEGTNLKTSFNLKVSEDKAVDFKNSHLEWAVRVAVGKRDTPQPVYLSDVLKLTHLEAKGQGIDDLTGLETFTNLTSLDLSSNFLVGGKLSPLQNLKNLNSLNLEFNKLEQISSLQNLTQLTYLKVNHNQIKDLSPIKNLTRLKALYIKGNEAVDFSPARTYYHQLNEKDFTL</sequence>
<feature type="domain" description="Bacterial Ig-like" evidence="2">
    <location>
        <begin position="327"/>
        <end position="382"/>
    </location>
</feature>
<dbReference type="PROSITE" id="PS51450">
    <property type="entry name" value="LRR"/>
    <property type="match status" value="3"/>
</dbReference>
<feature type="domain" description="Bacterial Ig-like" evidence="2">
    <location>
        <begin position="402"/>
        <end position="459"/>
    </location>
</feature>